<evidence type="ECO:0000313" key="4">
    <source>
        <dbReference type="Proteomes" id="UP001645038"/>
    </source>
</evidence>
<evidence type="ECO:0000259" key="2">
    <source>
        <dbReference type="Pfam" id="PF01266"/>
    </source>
</evidence>
<accession>A0ABR9FZQ3</accession>
<dbReference type="PANTHER" id="PTHR13847:SF275">
    <property type="entry name" value="GAMMA-GLUTAMYLPUTRESCINE OXIDOREDUCTASE"/>
    <property type="match status" value="1"/>
</dbReference>
<feature type="domain" description="FAD dependent oxidoreductase" evidence="2">
    <location>
        <begin position="33"/>
        <end position="382"/>
    </location>
</feature>
<keyword evidence="4" id="KW-1185">Reference proteome</keyword>
<dbReference type="Proteomes" id="UP001645038">
    <property type="component" value="Unassembled WGS sequence"/>
</dbReference>
<sequence>MQTALSERCLWLQTSTEEPFQYPSLGHHEEATVCVVGGGITGLSTALHLAEKGIKTTLLEAGDIPSGGSGRNVGLVNAGLWIPPDDIVAALGAEKGERANTVLGGAPAKVFETIERYGIQCDPTREGTLHLGHNAKGGQELERRRDQLQNRGAPVTLLTGDACEQITGTAKIKAALLDKRAGTLNPCAYTRGLARAAHNLGATLYCQSGVTGIERQGDRWRVLTHNGSVTADKVVIATNAYTEDAWNQVRKHFFIGHYYQLASEPLSGDAADAILPERQGAWDTRTVLSSIRRDKEGRLLLGSLGKGEGKPLSYLSCWADTIQNHYFPALGKVRWDYTWTGKIAFTPDHTLRLFEPAPGILAATGYNGRGVTTGTVVGEGFAHYIASGDDSLLPLPISQPKQIKARPLWRCAYESGFALYHAGQCLRVLI</sequence>
<dbReference type="Gene3D" id="3.30.9.10">
    <property type="entry name" value="D-Amino Acid Oxidase, subunit A, domain 2"/>
    <property type="match status" value="1"/>
</dbReference>
<proteinExistence type="predicted"/>
<keyword evidence="1" id="KW-0560">Oxidoreductase</keyword>
<dbReference type="RefSeq" id="WP_172116939.1">
    <property type="nucleotide sequence ID" value="NZ_JABUZA010000047.1"/>
</dbReference>
<protein>
    <submittedName>
        <fullName evidence="3">FAD-binding oxidoreductase</fullName>
    </submittedName>
</protein>
<organism evidence="3 4">
    <name type="scientific">Halomonas colorata</name>
    <dbReference type="NCBI Taxonomy" id="2742615"/>
    <lineage>
        <taxon>Bacteria</taxon>
        <taxon>Pseudomonadati</taxon>
        <taxon>Pseudomonadota</taxon>
        <taxon>Gammaproteobacteria</taxon>
        <taxon>Oceanospirillales</taxon>
        <taxon>Halomonadaceae</taxon>
        <taxon>Halomonas</taxon>
    </lineage>
</organism>
<dbReference type="PANTHER" id="PTHR13847">
    <property type="entry name" value="SARCOSINE DEHYDROGENASE-RELATED"/>
    <property type="match status" value="1"/>
</dbReference>
<dbReference type="InterPro" id="IPR036188">
    <property type="entry name" value="FAD/NAD-bd_sf"/>
</dbReference>
<dbReference type="EMBL" id="RRZB01000027">
    <property type="protein sequence ID" value="MBE0464122.1"/>
    <property type="molecule type" value="Genomic_DNA"/>
</dbReference>
<reference evidence="3 4" key="1">
    <citation type="submission" date="2020-07" db="EMBL/GenBank/DDBJ databases">
        <title>Halophilic bacteria isolated from french cheeses.</title>
        <authorList>
            <person name="Kothe C.I."/>
            <person name="Farah-Kraiem B."/>
            <person name="Renault P."/>
            <person name="Dridi B."/>
        </authorList>
    </citation>
    <scope>NUCLEOTIDE SEQUENCE [LARGE SCALE GENOMIC DNA]</scope>
    <source>
        <strain evidence="3 4">FME20</strain>
    </source>
</reference>
<dbReference type="InterPro" id="IPR006076">
    <property type="entry name" value="FAD-dep_OxRdtase"/>
</dbReference>
<evidence type="ECO:0000256" key="1">
    <source>
        <dbReference type="ARBA" id="ARBA00023002"/>
    </source>
</evidence>
<evidence type="ECO:0000313" key="3">
    <source>
        <dbReference type="EMBL" id="MBE0464122.1"/>
    </source>
</evidence>
<comment type="caution">
    <text evidence="3">The sequence shown here is derived from an EMBL/GenBank/DDBJ whole genome shotgun (WGS) entry which is preliminary data.</text>
</comment>
<dbReference type="Pfam" id="PF01266">
    <property type="entry name" value="DAO"/>
    <property type="match status" value="1"/>
</dbReference>
<dbReference type="Gene3D" id="3.50.50.60">
    <property type="entry name" value="FAD/NAD(P)-binding domain"/>
    <property type="match status" value="1"/>
</dbReference>
<dbReference type="SUPFAM" id="SSF51905">
    <property type="entry name" value="FAD/NAD(P)-binding domain"/>
    <property type="match status" value="1"/>
</dbReference>
<gene>
    <name evidence="3" type="ORF">EI547_11715</name>
</gene>
<name>A0ABR9FZQ3_9GAMM</name>